<evidence type="ECO:0000313" key="1">
    <source>
        <dbReference type="EMBL" id="PLW38935.1"/>
    </source>
</evidence>
<evidence type="ECO:0000313" key="2">
    <source>
        <dbReference type="Proteomes" id="UP000235392"/>
    </source>
</evidence>
<gene>
    <name evidence="1" type="ORF">PCASD_11705</name>
</gene>
<name>A0A2N5UME7_9BASI</name>
<dbReference type="Proteomes" id="UP000235392">
    <property type="component" value="Unassembled WGS sequence"/>
</dbReference>
<dbReference type="AlphaFoldDB" id="A0A2N5UME7"/>
<comment type="caution">
    <text evidence="1">The sequence shown here is derived from an EMBL/GenBank/DDBJ whole genome shotgun (WGS) entry which is preliminary data.</text>
</comment>
<organism evidence="1 2">
    <name type="scientific">Puccinia coronata f. sp. avenae</name>
    <dbReference type="NCBI Taxonomy" id="200324"/>
    <lineage>
        <taxon>Eukaryota</taxon>
        <taxon>Fungi</taxon>
        <taxon>Dikarya</taxon>
        <taxon>Basidiomycota</taxon>
        <taxon>Pucciniomycotina</taxon>
        <taxon>Pucciniomycetes</taxon>
        <taxon>Pucciniales</taxon>
        <taxon>Pucciniaceae</taxon>
        <taxon>Puccinia</taxon>
    </lineage>
</organism>
<proteinExistence type="predicted"/>
<protein>
    <submittedName>
        <fullName evidence="1">Uncharacterized protein</fullName>
    </submittedName>
</protein>
<accession>A0A2N5UME7</accession>
<sequence>MCRFMLSILTMTRIELAKHSGAFNNSKLKLHHGAIDPNEISSKLPSVIMEQLKQILWEMGINVVEESSMKLKATRLLKKKVVASRGGRPQTSSSTSQQIGVLTNQFSHISTGPNVLSATGAAGSAGCSLGSTSGARLLPLYAKYPSAGLNSIWSGGELGDF</sequence>
<dbReference type="EMBL" id="PGCI01000121">
    <property type="protein sequence ID" value="PLW38935.1"/>
    <property type="molecule type" value="Genomic_DNA"/>
</dbReference>
<reference evidence="1 2" key="1">
    <citation type="submission" date="2017-11" db="EMBL/GenBank/DDBJ databases">
        <title>De novo assembly and phasing of dikaryotic genomes from two isolates of Puccinia coronata f. sp. avenae, the causal agent of oat crown rust.</title>
        <authorList>
            <person name="Miller M.E."/>
            <person name="Zhang Y."/>
            <person name="Omidvar V."/>
            <person name="Sperschneider J."/>
            <person name="Schwessinger B."/>
            <person name="Raley C."/>
            <person name="Palmer J.M."/>
            <person name="Garnica D."/>
            <person name="Upadhyaya N."/>
            <person name="Rathjen J."/>
            <person name="Taylor J.M."/>
            <person name="Park R.F."/>
            <person name="Dodds P.N."/>
            <person name="Hirsch C.D."/>
            <person name="Kianian S.F."/>
            <person name="Figueroa M."/>
        </authorList>
    </citation>
    <scope>NUCLEOTIDE SEQUENCE [LARGE SCALE GENOMIC DNA]</scope>
    <source>
        <strain evidence="1">12SD80</strain>
    </source>
</reference>